<dbReference type="SUPFAM" id="SSF54593">
    <property type="entry name" value="Glyoxalase/Bleomycin resistance protein/Dihydroxybiphenyl dioxygenase"/>
    <property type="match status" value="1"/>
</dbReference>
<proteinExistence type="predicted"/>
<gene>
    <name evidence="1" type="ORF">ACFQRF_01640</name>
</gene>
<dbReference type="InterPro" id="IPR029068">
    <property type="entry name" value="Glyas_Bleomycin-R_OHBP_Dase"/>
</dbReference>
<organism evidence="1 2">
    <name type="scientific">Marinactinospora rubrisoli</name>
    <dbReference type="NCBI Taxonomy" id="2715399"/>
    <lineage>
        <taxon>Bacteria</taxon>
        <taxon>Bacillati</taxon>
        <taxon>Actinomycetota</taxon>
        <taxon>Actinomycetes</taxon>
        <taxon>Streptosporangiales</taxon>
        <taxon>Nocardiopsidaceae</taxon>
        <taxon>Marinactinospora</taxon>
    </lineage>
</organism>
<keyword evidence="2" id="KW-1185">Reference proteome</keyword>
<sequence length="104" mass="11357">MPATMSTRVALLVIYTERMVECVAFYRGLGLEFVVEQHRHGPLHHAAVLSDGTVFEIYPATERRPSSALRLGFAVDGVAVQPPLKPGRHVLTDPDGRAVEVHAA</sequence>
<reference evidence="2" key="1">
    <citation type="journal article" date="2019" name="Int. J. Syst. Evol. Microbiol.">
        <title>The Global Catalogue of Microorganisms (GCM) 10K type strain sequencing project: providing services to taxonomists for standard genome sequencing and annotation.</title>
        <authorList>
            <consortium name="The Broad Institute Genomics Platform"/>
            <consortium name="The Broad Institute Genome Sequencing Center for Infectious Disease"/>
            <person name="Wu L."/>
            <person name="Ma J."/>
        </authorList>
    </citation>
    <scope>NUCLEOTIDE SEQUENCE [LARGE SCALE GENOMIC DNA]</scope>
    <source>
        <strain evidence="2">CGMCC 4.7382</strain>
    </source>
</reference>
<name>A0ABW2K8Y3_9ACTN</name>
<dbReference type="Gene3D" id="3.10.180.10">
    <property type="entry name" value="2,3-Dihydroxybiphenyl 1,2-Dioxygenase, domain 1"/>
    <property type="match status" value="1"/>
</dbReference>
<dbReference type="Proteomes" id="UP001596540">
    <property type="component" value="Unassembled WGS sequence"/>
</dbReference>
<comment type="caution">
    <text evidence="1">The sequence shown here is derived from an EMBL/GenBank/DDBJ whole genome shotgun (WGS) entry which is preliminary data.</text>
</comment>
<accession>A0ABW2K8Y3</accession>
<protein>
    <submittedName>
        <fullName evidence="1">Glyoxalase/bleomycin resistance/dioxygenase family protein</fullName>
    </submittedName>
</protein>
<dbReference type="RefSeq" id="WP_379868193.1">
    <property type="nucleotide sequence ID" value="NZ_JBHTBH010000001.1"/>
</dbReference>
<dbReference type="EMBL" id="JBHTBH010000001">
    <property type="protein sequence ID" value="MFC7326431.1"/>
    <property type="molecule type" value="Genomic_DNA"/>
</dbReference>
<evidence type="ECO:0000313" key="2">
    <source>
        <dbReference type="Proteomes" id="UP001596540"/>
    </source>
</evidence>
<evidence type="ECO:0000313" key="1">
    <source>
        <dbReference type="EMBL" id="MFC7326431.1"/>
    </source>
</evidence>